<reference evidence="3 4" key="1">
    <citation type="submission" date="2018-01" db="EMBL/GenBank/DDBJ databases">
        <authorList>
            <person name="Gaut B.S."/>
            <person name="Morton B.R."/>
            <person name="Clegg M.T."/>
            <person name="Duvall M.R."/>
        </authorList>
    </citation>
    <scope>NUCLEOTIDE SEQUENCE [LARGE SCALE GENOMIC DNA]</scope>
    <source>
        <strain evidence="3">Cupriavidus taiwanensis cmp 52</strain>
    </source>
</reference>
<gene>
    <name evidence="3" type="ORF">CBM2634_A240020</name>
</gene>
<evidence type="ECO:0000256" key="1">
    <source>
        <dbReference type="ARBA" id="ARBA00006845"/>
    </source>
</evidence>
<evidence type="ECO:0000313" key="4">
    <source>
        <dbReference type="Proteomes" id="UP000256805"/>
    </source>
</evidence>
<evidence type="ECO:0000313" key="3">
    <source>
        <dbReference type="EMBL" id="SPR98198.1"/>
    </source>
</evidence>
<organism evidence="3 4">
    <name type="scientific">Cupriavidus taiwanensis</name>
    <dbReference type="NCBI Taxonomy" id="164546"/>
    <lineage>
        <taxon>Bacteria</taxon>
        <taxon>Pseudomonadati</taxon>
        <taxon>Pseudomonadota</taxon>
        <taxon>Betaproteobacteria</taxon>
        <taxon>Burkholderiales</taxon>
        <taxon>Burkholderiaceae</taxon>
        <taxon>Cupriavidus</taxon>
    </lineage>
</organism>
<dbReference type="SUPFAM" id="SSF52038">
    <property type="entry name" value="Barstar-related"/>
    <property type="match status" value="1"/>
</dbReference>
<dbReference type="Gene3D" id="3.30.370.10">
    <property type="entry name" value="Barstar-like"/>
    <property type="match status" value="1"/>
</dbReference>
<dbReference type="EMBL" id="OVTA01000017">
    <property type="protein sequence ID" value="SPR98198.1"/>
    <property type="molecule type" value="Genomic_DNA"/>
</dbReference>
<feature type="domain" description="Barstar (barnase inhibitor)" evidence="2">
    <location>
        <begin position="106"/>
        <end position="202"/>
    </location>
</feature>
<dbReference type="RefSeq" id="WP_116383537.1">
    <property type="nucleotide sequence ID" value="NZ_LS483233.1"/>
</dbReference>
<dbReference type="InterPro" id="IPR000468">
    <property type="entry name" value="Barstar"/>
</dbReference>
<protein>
    <submittedName>
        <fullName evidence="3">Ribonuclease inhibitor</fullName>
    </submittedName>
</protein>
<dbReference type="InterPro" id="IPR035905">
    <property type="entry name" value="Barstar-like_sf"/>
</dbReference>
<dbReference type="Pfam" id="PF01337">
    <property type="entry name" value="Barstar"/>
    <property type="match status" value="1"/>
</dbReference>
<dbReference type="AlphaFoldDB" id="A0A375IZ65"/>
<dbReference type="Proteomes" id="UP000256805">
    <property type="component" value="Unassembled WGS sequence"/>
</dbReference>
<accession>A0A375IZ65</accession>
<evidence type="ECO:0000259" key="2">
    <source>
        <dbReference type="Pfam" id="PF01337"/>
    </source>
</evidence>
<proteinExistence type="inferred from homology"/>
<dbReference type="CDD" id="cd05141">
    <property type="entry name" value="Barstar_evA4336-like"/>
    <property type="match status" value="1"/>
</dbReference>
<sequence length="205" mass="22672">MMTDIFGLGDALAAREERGAGDGWQRAQQQAQNLYDNVLMMPSHELMQKLPPATAPVAMPAGPGWNDGTSEGAMNLFKTVRPNIVQSIRAFRVPELAQAAADLGQHFLYANCAHCASKAEILETIATSFIFPKHFGKNFDALADCLTDMIYKAGPQPGFVIVLEGLPIAQKFDKEAREVLLDVFRDAAEFWGERKVQFRVFYSFA</sequence>
<comment type="similarity">
    <text evidence="1">Belongs to the barstar family.</text>
</comment>
<name>A0A375IZ65_9BURK</name>